<dbReference type="EMBL" id="BAAANT010000031">
    <property type="protein sequence ID" value="GAA2151131.1"/>
    <property type="molecule type" value="Genomic_DNA"/>
</dbReference>
<keyword evidence="3" id="KW-1185">Reference proteome</keyword>
<feature type="signal peptide" evidence="1">
    <location>
        <begin position="1"/>
        <end position="26"/>
    </location>
</feature>
<reference evidence="3" key="1">
    <citation type="journal article" date="2019" name="Int. J. Syst. Evol. Microbiol.">
        <title>The Global Catalogue of Microorganisms (GCM) 10K type strain sequencing project: providing services to taxonomists for standard genome sequencing and annotation.</title>
        <authorList>
            <consortium name="The Broad Institute Genomics Platform"/>
            <consortium name="The Broad Institute Genome Sequencing Center for Infectious Disease"/>
            <person name="Wu L."/>
            <person name="Ma J."/>
        </authorList>
    </citation>
    <scope>NUCLEOTIDE SEQUENCE [LARGE SCALE GENOMIC DNA]</scope>
    <source>
        <strain evidence="3">JCM 14560</strain>
    </source>
</reference>
<evidence type="ECO:0000313" key="3">
    <source>
        <dbReference type="Proteomes" id="UP001422759"/>
    </source>
</evidence>
<sequence>MPPIRFGSPQATVALMTLWPGLFALAAQSEDPPGAEDLADGFAEGFDEDFADAVPVGAVLAADIGAAEF</sequence>
<evidence type="ECO:0008006" key="4">
    <source>
        <dbReference type="Google" id="ProtNLM"/>
    </source>
</evidence>
<feature type="chain" id="PRO_5045277184" description="Secreted protein" evidence="1">
    <location>
        <begin position="27"/>
        <end position="69"/>
    </location>
</feature>
<name>A0ABP5LP58_9ACTN</name>
<accession>A0ABP5LP58</accession>
<evidence type="ECO:0000313" key="2">
    <source>
        <dbReference type="EMBL" id="GAA2151131.1"/>
    </source>
</evidence>
<proteinExistence type="predicted"/>
<evidence type="ECO:0000256" key="1">
    <source>
        <dbReference type="SAM" id="SignalP"/>
    </source>
</evidence>
<keyword evidence="1" id="KW-0732">Signal</keyword>
<gene>
    <name evidence="2" type="ORF">GCM10009760_46150</name>
</gene>
<dbReference type="Proteomes" id="UP001422759">
    <property type="component" value="Unassembled WGS sequence"/>
</dbReference>
<comment type="caution">
    <text evidence="2">The sequence shown here is derived from an EMBL/GenBank/DDBJ whole genome shotgun (WGS) entry which is preliminary data.</text>
</comment>
<organism evidence="2 3">
    <name type="scientific">Kitasatospora kazusensis</name>
    <dbReference type="NCBI Taxonomy" id="407974"/>
    <lineage>
        <taxon>Bacteria</taxon>
        <taxon>Bacillati</taxon>
        <taxon>Actinomycetota</taxon>
        <taxon>Actinomycetes</taxon>
        <taxon>Kitasatosporales</taxon>
        <taxon>Streptomycetaceae</taxon>
        <taxon>Kitasatospora</taxon>
    </lineage>
</organism>
<protein>
    <recommendedName>
        <fullName evidence="4">Secreted protein</fullName>
    </recommendedName>
</protein>